<organism evidence="2 3">
    <name type="scientific">Anaeromyxobacter diazotrophicus</name>
    <dbReference type="NCBI Taxonomy" id="2590199"/>
    <lineage>
        <taxon>Bacteria</taxon>
        <taxon>Pseudomonadati</taxon>
        <taxon>Myxococcota</taxon>
        <taxon>Myxococcia</taxon>
        <taxon>Myxococcales</taxon>
        <taxon>Cystobacterineae</taxon>
        <taxon>Anaeromyxobacteraceae</taxon>
        <taxon>Anaeromyxobacter</taxon>
    </lineage>
</organism>
<evidence type="ECO:0000256" key="1">
    <source>
        <dbReference type="SAM" id="MobiDB-lite"/>
    </source>
</evidence>
<accession>A0A7I9VHY9</accession>
<evidence type="ECO:0000313" key="2">
    <source>
        <dbReference type="EMBL" id="GEJ55738.1"/>
    </source>
</evidence>
<protein>
    <submittedName>
        <fullName evidence="2">Uncharacterized protein</fullName>
    </submittedName>
</protein>
<dbReference type="AlphaFoldDB" id="A0A7I9VHY9"/>
<name>A0A7I9VHY9_9BACT</name>
<gene>
    <name evidence="2" type="ORF">AMYX_04790</name>
</gene>
<comment type="caution">
    <text evidence="2">The sequence shown here is derived from an EMBL/GenBank/DDBJ whole genome shotgun (WGS) entry which is preliminary data.</text>
</comment>
<proteinExistence type="predicted"/>
<reference evidence="3" key="1">
    <citation type="journal article" date="2020" name="Appl. Environ. Microbiol.">
        <title>Diazotrophic Anaeromyxobacter Isolates from Soils.</title>
        <authorList>
            <person name="Masuda Y."/>
            <person name="Yamanaka H."/>
            <person name="Xu Z.X."/>
            <person name="Shiratori Y."/>
            <person name="Aono T."/>
            <person name="Amachi S."/>
            <person name="Senoo K."/>
            <person name="Itoh H."/>
        </authorList>
    </citation>
    <scope>NUCLEOTIDE SEQUENCE [LARGE SCALE GENOMIC DNA]</scope>
    <source>
        <strain evidence="3">R267</strain>
    </source>
</reference>
<dbReference type="Proteomes" id="UP000503640">
    <property type="component" value="Unassembled WGS sequence"/>
</dbReference>
<feature type="region of interest" description="Disordered" evidence="1">
    <location>
        <begin position="45"/>
        <end position="84"/>
    </location>
</feature>
<feature type="region of interest" description="Disordered" evidence="1">
    <location>
        <begin position="11"/>
        <end position="30"/>
    </location>
</feature>
<keyword evidence="3" id="KW-1185">Reference proteome</keyword>
<sequence>MILSDFGCARAGRGASPAAPSPAPSAAAPAVWMKRRREIVLFAMSRPPPVGAGDAATDEAAPDREVRTGGGARSGARRANPSGR</sequence>
<dbReference type="EMBL" id="BJTG01000001">
    <property type="protein sequence ID" value="GEJ55738.1"/>
    <property type="molecule type" value="Genomic_DNA"/>
</dbReference>
<evidence type="ECO:0000313" key="3">
    <source>
        <dbReference type="Proteomes" id="UP000503640"/>
    </source>
</evidence>